<reference evidence="3" key="4">
    <citation type="submission" date="2025-05" db="UniProtKB">
        <authorList>
            <consortium name="EnsemblFungi"/>
        </authorList>
    </citation>
    <scope>IDENTIFICATION</scope>
    <source>
        <strain evidence="3">isolate 1-1 / race 1 (BBBD)</strain>
    </source>
</reference>
<feature type="compositionally biased region" description="Polar residues" evidence="1">
    <location>
        <begin position="1"/>
        <end position="14"/>
    </location>
</feature>
<accession>A0A180G2S6</accession>
<dbReference type="VEuPathDB" id="FungiDB:PTTG_10847"/>
<dbReference type="OrthoDB" id="10642430at2759"/>
<feature type="region of interest" description="Disordered" evidence="1">
    <location>
        <begin position="1"/>
        <end position="56"/>
    </location>
</feature>
<proteinExistence type="predicted"/>
<feature type="non-terminal residue" evidence="2">
    <location>
        <position position="154"/>
    </location>
</feature>
<gene>
    <name evidence="2" type="ORF">PTTG_10847</name>
</gene>
<sequence length="154" mass="16384">MDGISLPSSGSDTNLAPPPKSGFEELESALPPLGEDFLALPEGETLPPDTGIPPALYNQRETSLALASACSTPVPRPIEREQMNQAPPQQISHPTNPEGLRPGTPHDLALLPPSQNQGPPVDSSAPMEVIPEETEVGSLVNLFNNQFELFVCSR</sequence>
<dbReference type="AlphaFoldDB" id="A0A180G2S6"/>
<reference evidence="2" key="1">
    <citation type="submission" date="2009-11" db="EMBL/GenBank/DDBJ databases">
        <authorList>
            <consortium name="The Broad Institute Genome Sequencing Platform"/>
            <person name="Ward D."/>
            <person name="Feldgarden M."/>
            <person name="Earl A."/>
            <person name="Young S.K."/>
            <person name="Zeng Q."/>
            <person name="Koehrsen M."/>
            <person name="Alvarado L."/>
            <person name="Berlin A."/>
            <person name="Bochicchio J."/>
            <person name="Borenstein D."/>
            <person name="Chapman S.B."/>
            <person name="Chen Z."/>
            <person name="Engels R."/>
            <person name="Freedman E."/>
            <person name="Gellesch M."/>
            <person name="Goldberg J."/>
            <person name="Griggs A."/>
            <person name="Gujja S."/>
            <person name="Heilman E."/>
            <person name="Heiman D."/>
            <person name="Hepburn T."/>
            <person name="Howarth C."/>
            <person name="Jen D."/>
            <person name="Larson L."/>
            <person name="Lewis B."/>
            <person name="Mehta T."/>
            <person name="Park D."/>
            <person name="Pearson M."/>
            <person name="Roberts A."/>
            <person name="Saif S."/>
            <person name="Shea T."/>
            <person name="Shenoy N."/>
            <person name="Sisk P."/>
            <person name="Stolte C."/>
            <person name="Sykes S."/>
            <person name="Thomson T."/>
            <person name="Walk T."/>
            <person name="White J."/>
            <person name="Yandava C."/>
            <person name="Izard J."/>
            <person name="Baranova O.V."/>
            <person name="Blanton J.M."/>
            <person name="Tanner A.C."/>
            <person name="Dewhirst F.E."/>
            <person name="Haas B."/>
            <person name="Nusbaum C."/>
            <person name="Birren B."/>
        </authorList>
    </citation>
    <scope>NUCLEOTIDE SEQUENCE [LARGE SCALE GENOMIC DNA]</scope>
    <source>
        <strain evidence="2">1-1 BBBD Race 1</strain>
    </source>
</reference>
<feature type="compositionally biased region" description="Polar residues" evidence="1">
    <location>
        <begin position="83"/>
        <end position="95"/>
    </location>
</feature>
<keyword evidence="4" id="KW-1185">Reference proteome</keyword>
<feature type="region of interest" description="Disordered" evidence="1">
    <location>
        <begin position="74"/>
        <end position="126"/>
    </location>
</feature>
<reference evidence="3 4" key="3">
    <citation type="journal article" date="2017" name="G3 (Bethesda)">
        <title>Comparative analysis highlights variable genome content of wheat rusts and divergence of the mating loci.</title>
        <authorList>
            <person name="Cuomo C.A."/>
            <person name="Bakkeren G."/>
            <person name="Khalil H.B."/>
            <person name="Panwar V."/>
            <person name="Joly D."/>
            <person name="Linning R."/>
            <person name="Sakthikumar S."/>
            <person name="Song X."/>
            <person name="Adiconis X."/>
            <person name="Fan L."/>
            <person name="Goldberg J.M."/>
            <person name="Levin J.Z."/>
            <person name="Young S."/>
            <person name="Zeng Q."/>
            <person name="Anikster Y."/>
            <person name="Bruce M."/>
            <person name="Wang M."/>
            <person name="Yin C."/>
            <person name="McCallum B."/>
            <person name="Szabo L.J."/>
            <person name="Hulbert S."/>
            <person name="Chen X."/>
            <person name="Fellers J.P."/>
        </authorList>
    </citation>
    <scope>NUCLEOTIDE SEQUENCE</scope>
    <source>
        <strain evidence="3">isolate 1-1 / race 1 (BBBD)</strain>
        <strain evidence="4">Isolate 1-1 / race 1 (BBBD)</strain>
    </source>
</reference>
<evidence type="ECO:0000313" key="2">
    <source>
        <dbReference type="EMBL" id="OAV86722.1"/>
    </source>
</evidence>
<reference evidence="2" key="2">
    <citation type="submission" date="2016-05" db="EMBL/GenBank/DDBJ databases">
        <title>Comparative analysis highlights variable genome content of wheat rusts and divergence of the mating loci.</title>
        <authorList>
            <person name="Cuomo C.A."/>
            <person name="Bakkeren G."/>
            <person name="Szabo L."/>
            <person name="Khalil H."/>
            <person name="Joly D."/>
            <person name="Goldberg J."/>
            <person name="Young S."/>
            <person name="Zeng Q."/>
            <person name="Fellers J."/>
        </authorList>
    </citation>
    <scope>NUCLEOTIDE SEQUENCE [LARGE SCALE GENOMIC DNA]</scope>
    <source>
        <strain evidence="2">1-1 BBBD Race 1</strain>
    </source>
</reference>
<evidence type="ECO:0000256" key="1">
    <source>
        <dbReference type="SAM" id="MobiDB-lite"/>
    </source>
</evidence>
<organism evidence="2">
    <name type="scientific">Puccinia triticina (isolate 1-1 / race 1 (BBBD))</name>
    <name type="common">Brown leaf rust fungus</name>
    <dbReference type="NCBI Taxonomy" id="630390"/>
    <lineage>
        <taxon>Eukaryota</taxon>
        <taxon>Fungi</taxon>
        <taxon>Dikarya</taxon>
        <taxon>Basidiomycota</taxon>
        <taxon>Pucciniomycotina</taxon>
        <taxon>Pucciniomycetes</taxon>
        <taxon>Pucciniales</taxon>
        <taxon>Pucciniaceae</taxon>
        <taxon>Puccinia</taxon>
    </lineage>
</organism>
<evidence type="ECO:0000313" key="3">
    <source>
        <dbReference type="EnsemblFungi" id="PTTG_10847-t43_1-p1"/>
    </source>
</evidence>
<protein>
    <submittedName>
        <fullName evidence="2 3">Uncharacterized protein</fullName>
    </submittedName>
</protein>
<dbReference type="EnsemblFungi" id="PTTG_10847-t43_1">
    <property type="protein sequence ID" value="PTTG_10847-t43_1-p1"/>
    <property type="gene ID" value="PTTG_10847"/>
</dbReference>
<dbReference type="Proteomes" id="UP000005240">
    <property type="component" value="Unassembled WGS sequence"/>
</dbReference>
<evidence type="ECO:0000313" key="4">
    <source>
        <dbReference type="Proteomes" id="UP000005240"/>
    </source>
</evidence>
<name>A0A180G2S6_PUCT1</name>
<dbReference type="EMBL" id="ADAS02000864">
    <property type="protein sequence ID" value="OAV86722.1"/>
    <property type="molecule type" value="Genomic_DNA"/>
</dbReference>